<dbReference type="EMBL" id="HG994584">
    <property type="protein sequence ID" value="CAF2961991.1"/>
    <property type="molecule type" value="Genomic_DNA"/>
</dbReference>
<reference evidence="1" key="1">
    <citation type="submission" date="2021-02" db="EMBL/GenBank/DDBJ databases">
        <authorList>
            <person name="Bekaert M."/>
        </authorList>
    </citation>
    <scope>NUCLEOTIDE SEQUENCE</scope>
    <source>
        <strain evidence="1">IoA-00</strain>
    </source>
</reference>
<proteinExistence type="predicted"/>
<evidence type="ECO:0000313" key="1">
    <source>
        <dbReference type="EMBL" id="CAF2961991.1"/>
    </source>
</evidence>
<keyword evidence="2" id="KW-1185">Reference proteome</keyword>
<protein>
    <submittedName>
        <fullName evidence="1">(salmon louse) hypothetical protein</fullName>
    </submittedName>
</protein>
<evidence type="ECO:0000313" key="2">
    <source>
        <dbReference type="Proteomes" id="UP000675881"/>
    </source>
</evidence>
<gene>
    <name evidence="1" type="ORF">LSAA_10454</name>
</gene>
<organism evidence="1 2">
    <name type="scientific">Lepeophtheirus salmonis</name>
    <name type="common">Salmon louse</name>
    <name type="synonym">Caligus salmonis</name>
    <dbReference type="NCBI Taxonomy" id="72036"/>
    <lineage>
        <taxon>Eukaryota</taxon>
        <taxon>Metazoa</taxon>
        <taxon>Ecdysozoa</taxon>
        <taxon>Arthropoda</taxon>
        <taxon>Crustacea</taxon>
        <taxon>Multicrustacea</taxon>
        <taxon>Hexanauplia</taxon>
        <taxon>Copepoda</taxon>
        <taxon>Siphonostomatoida</taxon>
        <taxon>Caligidae</taxon>
        <taxon>Lepeophtheirus</taxon>
    </lineage>
</organism>
<dbReference type="AlphaFoldDB" id="A0A7R8D0T5"/>
<sequence>MYGVPILEFPPFPGEEEDVSDHNFPLNVKPIHPSDESIHADLEEPDIPILKKEISNLLNQNACSERKSQFKRPVESPSDYWNGEASDRIVTMSKNYNDKKLELYRDP</sequence>
<accession>A0A7R8D0T5</accession>
<name>A0A7R8D0T5_LEPSM</name>
<dbReference type="Proteomes" id="UP000675881">
    <property type="component" value="Chromosome 5"/>
</dbReference>